<dbReference type="GO" id="GO:0005886">
    <property type="term" value="C:plasma membrane"/>
    <property type="evidence" value="ECO:0007669"/>
    <property type="project" value="TreeGrafter"/>
</dbReference>
<proteinExistence type="predicted"/>
<keyword evidence="4 9" id="KW-1133">Transmembrane helix</keyword>
<comment type="caution">
    <text evidence="11">The sequence shown here is derived from an EMBL/GenBank/DDBJ whole genome shotgun (WGS) entry which is preliminary data.</text>
</comment>
<keyword evidence="6 9" id="KW-0472">Membrane</keyword>
<dbReference type="Pfam" id="PF00023">
    <property type="entry name" value="Ank"/>
    <property type="match status" value="1"/>
</dbReference>
<evidence type="ECO:0000256" key="3">
    <source>
        <dbReference type="ARBA" id="ARBA00022737"/>
    </source>
</evidence>
<evidence type="ECO:0000256" key="5">
    <source>
        <dbReference type="ARBA" id="ARBA00023043"/>
    </source>
</evidence>
<comment type="subcellular location">
    <subcellularLocation>
        <location evidence="1">Membrane</location>
        <topology evidence="1">Multi-pass membrane protein</topology>
    </subcellularLocation>
</comment>
<dbReference type="PANTHER" id="PTHR24186">
    <property type="entry name" value="PROTEIN PHOSPHATASE 1 REGULATORY SUBUNIT"/>
    <property type="match status" value="1"/>
</dbReference>
<evidence type="ECO:0000256" key="4">
    <source>
        <dbReference type="ARBA" id="ARBA00022989"/>
    </source>
</evidence>
<sequence length="632" mass="69627">MGRRQRRMVNDDLEMGNEREIFPSDDLTEEQEMNEEEDETSELIPSGGPQATSMDLDIYEAATTGNNIDAFKQATEDTERSRLYQVTPQGNTVLHLASRSGHDRLVEHILNCCPGLFSKTNSAGNLALYVAAGAGHISTVKTLVHFAQKNSDDADALKEENREKNTALHVALKNQHKEVAMFMVESDASACCIVNYERKSPLYIAAEAGWLELVKAMVEKNPAAIRADDFFTKSPVHAAITGKNIDILDTILSKDSTLINSSDKKRRTPLSYAASIGYFEGVNYLLEKFPEGVYLGDKNGFFPIHGASAAGHINIIQKFLRHCPDTMELLNKQGQNILHVAAMCGKSKVVSYMLKTREFEKLINERDEEGNTPLHLAAKHCHPKVVSALTWDNRVNLELVNKKGSTALDAALSYDGTITSFRQRLTWRALRSAGAPRAQRLNSSSVRRGSSTQSKSSSMEISKERVNTLLLVSTLVATVAFAAGFTVPGGNNDSDPEGMATLVRRIPFHVFLICNTIAMYSSIVVDVALIWAQLGDLGMVLTALKFALPLLGVALTTMCIAYMAGVSLVVSNLNWLASFVLIVGSVFLAFSLVLFVPLYSPNSSNRITRYIFYYPFCLVMWVTGSDKDDQKD</sequence>
<dbReference type="Pfam" id="PF13962">
    <property type="entry name" value="PGG"/>
    <property type="match status" value="1"/>
</dbReference>
<reference evidence="11 12" key="1">
    <citation type="journal article" date="2024" name="Plant J.">
        <title>Genome sequences and population genomics reveal climatic adaptation and genomic divergence between two closely related sweetgum species.</title>
        <authorList>
            <person name="Xu W.Q."/>
            <person name="Ren C.Q."/>
            <person name="Zhang X.Y."/>
            <person name="Comes H.P."/>
            <person name="Liu X.H."/>
            <person name="Li Y.G."/>
            <person name="Kettle C.J."/>
            <person name="Jalonen R."/>
            <person name="Gaisberger H."/>
            <person name="Ma Y.Z."/>
            <person name="Qiu Y.X."/>
        </authorList>
    </citation>
    <scope>NUCLEOTIDE SEQUENCE [LARGE SCALE GENOMIC DNA]</scope>
    <source>
        <strain evidence="11">Hangzhou</strain>
    </source>
</reference>
<dbReference type="Gene3D" id="1.25.40.20">
    <property type="entry name" value="Ankyrin repeat-containing domain"/>
    <property type="match status" value="1"/>
</dbReference>
<evidence type="ECO:0000313" key="12">
    <source>
        <dbReference type="Proteomes" id="UP001415857"/>
    </source>
</evidence>
<evidence type="ECO:0000256" key="8">
    <source>
        <dbReference type="SAM" id="MobiDB-lite"/>
    </source>
</evidence>
<protein>
    <recommendedName>
        <fullName evidence="10">PGG domain-containing protein</fullName>
    </recommendedName>
</protein>
<keyword evidence="12" id="KW-1185">Reference proteome</keyword>
<name>A0AAP0X117_LIQFO</name>
<feature type="transmembrane region" description="Helical" evidence="9">
    <location>
        <begin position="575"/>
        <end position="595"/>
    </location>
</feature>
<organism evidence="11 12">
    <name type="scientific">Liquidambar formosana</name>
    <name type="common">Formosan gum</name>
    <dbReference type="NCBI Taxonomy" id="63359"/>
    <lineage>
        <taxon>Eukaryota</taxon>
        <taxon>Viridiplantae</taxon>
        <taxon>Streptophyta</taxon>
        <taxon>Embryophyta</taxon>
        <taxon>Tracheophyta</taxon>
        <taxon>Spermatophyta</taxon>
        <taxon>Magnoliopsida</taxon>
        <taxon>eudicotyledons</taxon>
        <taxon>Gunneridae</taxon>
        <taxon>Pentapetalae</taxon>
        <taxon>Saxifragales</taxon>
        <taxon>Altingiaceae</taxon>
        <taxon>Liquidambar</taxon>
    </lineage>
</organism>
<dbReference type="SMART" id="SM00248">
    <property type="entry name" value="ANK"/>
    <property type="match status" value="9"/>
</dbReference>
<feature type="region of interest" description="Disordered" evidence="8">
    <location>
        <begin position="1"/>
        <end position="52"/>
    </location>
</feature>
<feature type="compositionally biased region" description="Acidic residues" evidence="8">
    <location>
        <begin position="26"/>
        <end position="41"/>
    </location>
</feature>
<dbReference type="PROSITE" id="PS50088">
    <property type="entry name" value="ANK_REPEAT"/>
    <property type="match status" value="2"/>
</dbReference>
<feature type="region of interest" description="Disordered" evidence="8">
    <location>
        <begin position="436"/>
        <end position="460"/>
    </location>
</feature>
<dbReference type="SUPFAM" id="SSF140860">
    <property type="entry name" value="Pseudo ankyrin repeat-like"/>
    <property type="match status" value="1"/>
</dbReference>
<accession>A0AAP0X117</accession>
<dbReference type="PANTHER" id="PTHR24186:SF46">
    <property type="entry name" value="PROTEIN ACCELERATED CELL DEATH 6-LIKE"/>
    <property type="match status" value="1"/>
</dbReference>
<feature type="transmembrane region" description="Helical" evidence="9">
    <location>
        <begin position="607"/>
        <end position="624"/>
    </location>
</feature>
<evidence type="ECO:0000256" key="9">
    <source>
        <dbReference type="SAM" id="Phobius"/>
    </source>
</evidence>
<dbReference type="AlphaFoldDB" id="A0AAP0X117"/>
<keyword evidence="5 7" id="KW-0040">ANK repeat</keyword>
<feature type="domain" description="PGG" evidence="10">
    <location>
        <begin position="462"/>
        <end position="568"/>
    </location>
</feature>
<dbReference type="Pfam" id="PF12796">
    <property type="entry name" value="Ank_2"/>
    <property type="match status" value="3"/>
</dbReference>
<dbReference type="SUPFAM" id="SSF48403">
    <property type="entry name" value="Ankyrin repeat"/>
    <property type="match status" value="1"/>
</dbReference>
<evidence type="ECO:0000256" key="1">
    <source>
        <dbReference type="ARBA" id="ARBA00004141"/>
    </source>
</evidence>
<dbReference type="InterPro" id="IPR002110">
    <property type="entry name" value="Ankyrin_rpt"/>
</dbReference>
<feature type="repeat" description="ANK" evidence="7">
    <location>
        <begin position="89"/>
        <end position="111"/>
    </location>
</feature>
<dbReference type="PROSITE" id="PS50297">
    <property type="entry name" value="ANK_REP_REGION"/>
    <property type="match status" value="2"/>
</dbReference>
<keyword evidence="2 9" id="KW-0812">Transmembrane</keyword>
<evidence type="ECO:0000256" key="2">
    <source>
        <dbReference type="ARBA" id="ARBA00022692"/>
    </source>
</evidence>
<keyword evidence="3" id="KW-0677">Repeat</keyword>
<dbReference type="EMBL" id="JBBPBK010000005">
    <property type="protein sequence ID" value="KAK9284921.1"/>
    <property type="molecule type" value="Genomic_DNA"/>
</dbReference>
<evidence type="ECO:0000313" key="11">
    <source>
        <dbReference type="EMBL" id="KAK9284921.1"/>
    </source>
</evidence>
<dbReference type="Proteomes" id="UP001415857">
    <property type="component" value="Unassembled WGS sequence"/>
</dbReference>
<gene>
    <name evidence="11" type="ORF">L1049_024102</name>
</gene>
<evidence type="ECO:0000256" key="6">
    <source>
        <dbReference type="ARBA" id="ARBA00023136"/>
    </source>
</evidence>
<feature type="transmembrane region" description="Helical" evidence="9">
    <location>
        <begin position="508"/>
        <end position="534"/>
    </location>
</feature>
<feature type="repeat" description="ANK" evidence="7">
    <location>
        <begin position="369"/>
        <end position="389"/>
    </location>
</feature>
<evidence type="ECO:0000259" key="10">
    <source>
        <dbReference type="Pfam" id="PF13962"/>
    </source>
</evidence>
<feature type="transmembrane region" description="Helical" evidence="9">
    <location>
        <begin position="468"/>
        <end position="488"/>
    </location>
</feature>
<feature type="transmembrane region" description="Helical" evidence="9">
    <location>
        <begin position="546"/>
        <end position="569"/>
    </location>
</feature>
<dbReference type="InterPro" id="IPR026961">
    <property type="entry name" value="PGG_dom"/>
</dbReference>
<feature type="compositionally biased region" description="Low complexity" evidence="8">
    <location>
        <begin position="440"/>
        <end position="460"/>
    </location>
</feature>
<dbReference type="InterPro" id="IPR036770">
    <property type="entry name" value="Ankyrin_rpt-contain_sf"/>
</dbReference>
<evidence type="ECO:0000256" key="7">
    <source>
        <dbReference type="PROSITE-ProRule" id="PRU00023"/>
    </source>
</evidence>